<protein>
    <submittedName>
        <fullName evidence="3">Caspase family protein</fullName>
    </submittedName>
</protein>
<keyword evidence="1" id="KW-0812">Transmembrane</keyword>
<accession>A0A5P8K7Y9</accession>
<dbReference type="EMBL" id="CP045096">
    <property type="protein sequence ID" value="QFQ98918.1"/>
    <property type="molecule type" value="Genomic_DNA"/>
</dbReference>
<dbReference type="AlphaFoldDB" id="A0A5P8K7Y9"/>
<dbReference type="SUPFAM" id="SSF52129">
    <property type="entry name" value="Caspase-like"/>
    <property type="match status" value="1"/>
</dbReference>
<dbReference type="GO" id="GO:0004197">
    <property type="term" value="F:cysteine-type endopeptidase activity"/>
    <property type="evidence" value="ECO:0007669"/>
    <property type="project" value="InterPro"/>
</dbReference>
<dbReference type="NCBIfam" id="NF047832">
    <property type="entry name" value="caspase_w_EACC1"/>
    <property type="match status" value="1"/>
</dbReference>
<feature type="transmembrane region" description="Helical" evidence="1">
    <location>
        <begin position="495"/>
        <end position="516"/>
    </location>
</feature>
<dbReference type="Pfam" id="PF00656">
    <property type="entry name" value="Peptidase_C14"/>
    <property type="match status" value="1"/>
</dbReference>
<dbReference type="Proteomes" id="UP000327294">
    <property type="component" value="Chromosome"/>
</dbReference>
<gene>
    <name evidence="3" type="ORF">F9278_25300</name>
</gene>
<evidence type="ECO:0000313" key="3">
    <source>
        <dbReference type="EMBL" id="QFQ98918.1"/>
    </source>
</evidence>
<feature type="transmembrane region" description="Helical" evidence="1">
    <location>
        <begin position="283"/>
        <end position="301"/>
    </location>
</feature>
<dbReference type="InterPro" id="IPR029030">
    <property type="entry name" value="Caspase-like_dom_sf"/>
</dbReference>
<evidence type="ECO:0000313" key="4">
    <source>
        <dbReference type="Proteomes" id="UP000327294"/>
    </source>
</evidence>
<dbReference type="RefSeq" id="WP_152170357.1">
    <property type="nucleotide sequence ID" value="NZ_CP045096.1"/>
</dbReference>
<dbReference type="InterPro" id="IPR011600">
    <property type="entry name" value="Pept_C14_caspase"/>
</dbReference>
<feature type="transmembrane region" description="Helical" evidence="1">
    <location>
        <begin position="313"/>
        <end position="332"/>
    </location>
</feature>
<sequence>MTPRLPDPRGSRAVLVGTSRYDSDLPDLLAVRNNLEVLQELLTSDAFGGFPRERCEVVQDVPDPRAVCATIREAAMTATDTLLVYFSGHGVLNDDLKLHLALTGTDESDLRWTSIPFEAIREILEASPCPNKILILDCCNSGRVLDTLMGDGPVPAEALTVRGTHILTSSANAPSYAPVGERYTAFTGEFIRLLRDGLPNGPDILPLSTLYTPLADALIHRGYPSPRQQSSDGHARLGLVRNRGAVPAGVEAAEKREVTADDRPPNGEVRFAPSLVFHRIRNWGIGLPLSVGLLLVAGPLLPEEGKDIDPANWRHSAAIVALVGILFVIAALGKRNPGGYSLVVSSDGVEVQYGDSEHFSYPWHRISRAWVRQRPPSRLRGPRYDLMVRPMPGVFSHTASRGAPGPRQDDTGGTLRFADLHRLRTTPEAVEAALALYGGAAWTPSPGIAAERAPAAGGERVFTADRRVLAVVAVVCAVLGVDAVPLDVLVRPMEILSALMPLINCTLFLGAAWFAASRFVRPARLVVGAAGLTLTRGQLEIAYAWSEIERIGIVNWPRGARYFGLLVVRPTESVTGGIDRTNMLLPKLVPGALTLCPLLEVTHDRRLLEAALARFADEGQLAVQGEAWLRTSPGRPAPAGAGVTFRGRQPAQVSAVVGSALLAPLVVNGRVAEWEHAPAWVPVLDGLLLLPLFVFGLAGYFLTGRHHVHVHVGPAGLTLRAFGSRRLHIPWGDVDRIGIVVRPEPEEHALVLWPRHGAVIPRALWLPTQKRHGGLRLLTLQDFRIDTTPEALDQAVARYAGRRHTHMAQLRQTAPKSKN</sequence>
<keyword evidence="1" id="KW-0472">Membrane</keyword>
<dbReference type="KEGG" id="sphv:F9278_25300"/>
<evidence type="ECO:0000256" key="1">
    <source>
        <dbReference type="SAM" id="Phobius"/>
    </source>
</evidence>
<feature type="transmembrane region" description="Helical" evidence="1">
    <location>
        <begin position="679"/>
        <end position="702"/>
    </location>
</feature>
<feature type="transmembrane region" description="Helical" evidence="1">
    <location>
        <begin position="651"/>
        <end position="667"/>
    </location>
</feature>
<keyword evidence="4" id="KW-1185">Reference proteome</keyword>
<feature type="transmembrane region" description="Helical" evidence="1">
    <location>
        <begin position="468"/>
        <end position="489"/>
    </location>
</feature>
<organism evidence="3 4">
    <name type="scientific">Streptomyces phaeolivaceus</name>
    <dbReference type="NCBI Taxonomy" id="2653200"/>
    <lineage>
        <taxon>Bacteria</taxon>
        <taxon>Bacillati</taxon>
        <taxon>Actinomycetota</taxon>
        <taxon>Actinomycetes</taxon>
        <taxon>Kitasatosporales</taxon>
        <taxon>Streptomycetaceae</taxon>
        <taxon>Streptomyces</taxon>
    </lineage>
</organism>
<name>A0A5P8K7Y9_9ACTN</name>
<dbReference type="GO" id="GO:0006508">
    <property type="term" value="P:proteolysis"/>
    <property type="evidence" value="ECO:0007669"/>
    <property type="project" value="InterPro"/>
</dbReference>
<dbReference type="Gene3D" id="3.40.50.1460">
    <property type="match status" value="1"/>
</dbReference>
<reference evidence="3 4" key="1">
    <citation type="submission" date="2019-10" db="EMBL/GenBank/DDBJ databases">
        <title>Streptomyces sp. strain GY16 isolated from leaves of Broussonetia papyrifera.</title>
        <authorList>
            <person name="Mo P."/>
        </authorList>
    </citation>
    <scope>NUCLEOTIDE SEQUENCE [LARGE SCALE GENOMIC DNA]</scope>
    <source>
        <strain evidence="3 4">GY16</strain>
    </source>
</reference>
<evidence type="ECO:0000259" key="2">
    <source>
        <dbReference type="Pfam" id="PF00656"/>
    </source>
</evidence>
<feature type="domain" description="Peptidase C14 caspase" evidence="2">
    <location>
        <begin position="12"/>
        <end position="196"/>
    </location>
</feature>
<keyword evidence="1" id="KW-1133">Transmembrane helix</keyword>
<proteinExistence type="predicted"/>